<protein>
    <submittedName>
        <fullName evidence="1">Uncharacterized protein</fullName>
    </submittedName>
</protein>
<dbReference type="STRING" id="52770.BSZ40_10910"/>
<proteinExistence type="predicted"/>
<dbReference type="Proteomes" id="UP000185612">
    <property type="component" value="Unassembled WGS sequence"/>
</dbReference>
<gene>
    <name evidence="1" type="ORF">BSZ40_10910</name>
</gene>
<evidence type="ECO:0000313" key="1">
    <source>
        <dbReference type="EMBL" id="OKL50735.1"/>
    </source>
</evidence>
<sequence length="225" mass="24980">MAVDYLSRAITSHDRRHAFQVSLLGARLLGRQDTAYALLNQVDGLTHASIRAACKLTGFDVVYRAGASSYKPVEGINPDNTTINNIAMMVGRLSHFFETNHLLLDGFDLAGAYTKLIRKGDGDVVTSGGMWDVKVSRSKPSAKNTLQILIYWLMGLRSIHPQFKQVEKIGIVNPRLGKVWEIAVDMIPPETIQYVSTEVIGYKRRRSKMLSAVIEKLLTGYGANK</sequence>
<organism evidence="1 2">
    <name type="scientific">Buchananella hordeovulneris</name>
    <dbReference type="NCBI Taxonomy" id="52770"/>
    <lineage>
        <taxon>Bacteria</taxon>
        <taxon>Bacillati</taxon>
        <taxon>Actinomycetota</taxon>
        <taxon>Actinomycetes</taxon>
        <taxon>Actinomycetales</taxon>
        <taxon>Actinomycetaceae</taxon>
        <taxon>Buchananella</taxon>
    </lineage>
</organism>
<comment type="caution">
    <text evidence="1">The sequence shown here is derived from an EMBL/GenBank/DDBJ whole genome shotgun (WGS) entry which is preliminary data.</text>
</comment>
<name>A0A1Q5PTF1_9ACTO</name>
<dbReference type="InParanoid" id="A0A1Q5PTF1"/>
<dbReference type="EMBL" id="MQVS01000017">
    <property type="protein sequence ID" value="OKL50735.1"/>
    <property type="molecule type" value="Genomic_DNA"/>
</dbReference>
<evidence type="ECO:0000313" key="2">
    <source>
        <dbReference type="Proteomes" id="UP000185612"/>
    </source>
</evidence>
<dbReference type="AlphaFoldDB" id="A0A1Q5PTF1"/>
<reference evidence="2" key="1">
    <citation type="submission" date="2016-12" db="EMBL/GenBank/DDBJ databases">
        <authorList>
            <person name="Meng X."/>
        </authorList>
    </citation>
    <scope>NUCLEOTIDE SEQUENCE [LARGE SCALE GENOMIC DNA]</scope>
    <source>
        <strain evidence="2">DSM 20732</strain>
    </source>
</reference>
<accession>A0A1Q5PTF1</accession>
<keyword evidence="2" id="KW-1185">Reference proteome</keyword>